<protein>
    <submittedName>
        <fullName evidence="1">Uncharacterized protein</fullName>
    </submittedName>
</protein>
<comment type="caution">
    <text evidence="1">The sequence shown here is derived from an EMBL/GenBank/DDBJ whole genome shotgun (WGS) entry which is preliminary data.</text>
</comment>
<proteinExistence type="predicted"/>
<evidence type="ECO:0000313" key="1">
    <source>
        <dbReference type="EMBL" id="KAI9917117.1"/>
    </source>
</evidence>
<accession>A0ACC0WEV7</accession>
<sequence length="93" mass="10231">MTFYRFGQQLKMTRAVVRAMARSSASRRNSAIMEKLVQTSRNRFGNAVRHNLNGESSVARPLGAALATCMDSGVAFNTSSEFLYFDGDDDDGT</sequence>
<keyword evidence="2" id="KW-1185">Reference proteome</keyword>
<dbReference type="EMBL" id="CM047592">
    <property type="protein sequence ID" value="KAI9917117.1"/>
    <property type="molecule type" value="Genomic_DNA"/>
</dbReference>
<organism evidence="1 2">
    <name type="scientific">Peronosclerospora sorghi</name>
    <dbReference type="NCBI Taxonomy" id="230839"/>
    <lineage>
        <taxon>Eukaryota</taxon>
        <taxon>Sar</taxon>
        <taxon>Stramenopiles</taxon>
        <taxon>Oomycota</taxon>
        <taxon>Peronosporomycetes</taxon>
        <taxon>Peronosporales</taxon>
        <taxon>Peronosporaceae</taxon>
        <taxon>Peronosclerospora</taxon>
    </lineage>
</organism>
<gene>
    <name evidence="1" type="ORF">PsorP6_012799</name>
</gene>
<reference evidence="1 2" key="1">
    <citation type="journal article" date="2022" name="bioRxiv">
        <title>The genome of the oomycete Peronosclerospora sorghi, a cosmopolitan pathogen of maize and sorghum, is inflated with dispersed pseudogenes.</title>
        <authorList>
            <person name="Fletcher K."/>
            <person name="Martin F."/>
            <person name="Isakeit T."/>
            <person name="Cavanaugh K."/>
            <person name="Magill C."/>
            <person name="Michelmore R."/>
        </authorList>
    </citation>
    <scope>NUCLEOTIDE SEQUENCE [LARGE SCALE GENOMIC DNA]</scope>
    <source>
        <strain evidence="1">P6</strain>
    </source>
</reference>
<evidence type="ECO:0000313" key="2">
    <source>
        <dbReference type="Proteomes" id="UP001163321"/>
    </source>
</evidence>
<name>A0ACC0WEV7_9STRA</name>
<dbReference type="Proteomes" id="UP001163321">
    <property type="component" value="Chromosome 13"/>
</dbReference>